<name>A0A6I9W381_9HYME</name>
<proteinExistence type="predicted"/>
<evidence type="ECO:0000256" key="2">
    <source>
        <dbReference type="ARBA" id="ARBA00022763"/>
    </source>
</evidence>
<dbReference type="GO" id="GO:0010792">
    <property type="term" value="P:DNA double-strand break processing involved in repair via single-strand annealing"/>
    <property type="evidence" value="ECO:0007669"/>
    <property type="project" value="TreeGrafter"/>
</dbReference>
<comment type="subcellular location">
    <subcellularLocation>
        <location evidence="1">Nucleus</location>
    </subcellularLocation>
</comment>
<dbReference type="OrthoDB" id="5801062at2759"/>
<dbReference type="AlphaFoldDB" id="A0A6I9W381"/>
<keyword evidence="2" id="KW-0227">DNA damage</keyword>
<feature type="region of interest" description="Disordered" evidence="4">
    <location>
        <begin position="472"/>
        <end position="507"/>
    </location>
</feature>
<gene>
    <name evidence="7" type="primary">LOC105424393</name>
</gene>
<dbReference type="PANTHER" id="PTHR15107:SF0">
    <property type="entry name" value="DNA ENDONUCLEASE ACTIVATOR CTP1 C-TERMINAL DOMAIN-CONTAINING PROTEIN"/>
    <property type="match status" value="1"/>
</dbReference>
<dbReference type="RefSeq" id="XP_011632899.1">
    <property type="nucleotide sequence ID" value="XM_011634597.1"/>
</dbReference>
<accession>A0A6I9W381</accession>
<dbReference type="Pfam" id="PF08573">
    <property type="entry name" value="SAE2"/>
    <property type="match status" value="1"/>
</dbReference>
<dbReference type="GO" id="GO:0005634">
    <property type="term" value="C:nucleus"/>
    <property type="evidence" value="ECO:0007669"/>
    <property type="project" value="UniProtKB-SubCell"/>
</dbReference>
<reference evidence="7" key="1">
    <citation type="submission" date="2025-08" db="UniProtKB">
        <authorList>
            <consortium name="RefSeq"/>
        </authorList>
    </citation>
    <scope>IDENTIFICATION</scope>
</reference>
<protein>
    <submittedName>
        <fullName evidence="7">Uncharacterized protein LOC105424393 isoform X3</fullName>
    </submittedName>
</protein>
<evidence type="ECO:0000256" key="1">
    <source>
        <dbReference type="ARBA" id="ARBA00004123"/>
    </source>
</evidence>
<evidence type="ECO:0000313" key="6">
    <source>
        <dbReference type="Proteomes" id="UP000504615"/>
    </source>
</evidence>
<keyword evidence="3" id="KW-0539">Nucleus</keyword>
<dbReference type="PANTHER" id="PTHR15107">
    <property type="entry name" value="RETINOBLASTOMA BINDING PROTEIN 8"/>
    <property type="match status" value="1"/>
</dbReference>
<dbReference type="InterPro" id="IPR033316">
    <property type="entry name" value="RBBP8-like"/>
</dbReference>
<evidence type="ECO:0000259" key="5">
    <source>
        <dbReference type="Pfam" id="PF08573"/>
    </source>
</evidence>
<dbReference type="GO" id="GO:0003684">
    <property type="term" value="F:damaged DNA binding"/>
    <property type="evidence" value="ECO:0007669"/>
    <property type="project" value="TreeGrafter"/>
</dbReference>
<keyword evidence="6" id="KW-1185">Reference proteome</keyword>
<feature type="domain" description="DNA endonuclease activator Ctp1 C-terminal" evidence="5">
    <location>
        <begin position="465"/>
        <end position="499"/>
    </location>
</feature>
<evidence type="ECO:0000256" key="3">
    <source>
        <dbReference type="ARBA" id="ARBA00023242"/>
    </source>
</evidence>
<dbReference type="GeneID" id="105424393"/>
<organism evidence="6 7">
    <name type="scientific">Pogonomyrmex barbatus</name>
    <name type="common">red harvester ant</name>
    <dbReference type="NCBI Taxonomy" id="144034"/>
    <lineage>
        <taxon>Eukaryota</taxon>
        <taxon>Metazoa</taxon>
        <taxon>Ecdysozoa</taxon>
        <taxon>Arthropoda</taxon>
        <taxon>Hexapoda</taxon>
        <taxon>Insecta</taxon>
        <taxon>Pterygota</taxon>
        <taxon>Neoptera</taxon>
        <taxon>Endopterygota</taxon>
        <taxon>Hymenoptera</taxon>
        <taxon>Apocrita</taxon>
        <taxon>Aculeata</taxon>
        <taxon>Formicoidea</taxon>
        <taxon>Formicidae</taxon>
        <taxon>Myrmicinae</taxon>
        <taxon>Pogonomyrmex</taxon>
    </lineage>
</organism>
<dbReference type="Proteomes" id="UP000504615">
    <property type="component" value="Unplaced"/>
</dbReference>
<evidence type="ECO:0000313" key="7">
    <source>
        <dbReference type="RefSeq" id="XP_011632899.1"/>
    </source>
</evidence>
<dbReference type="InterPro" id="IPR013882">
    <property type="entry name" value="Ctp1_C"/>
</dbReference>
<evidence type="ECO:0000256" key="4">
    <source>
        <dbReference type="SAM" id="MobiDB-lite"/>
    </source>
</evidence>
<feature type="compositionally biased region" description="Basic residues" evidence="4">
    <location>
        <begin position="472"/>
        <end position="485"/>
    </location>
</feature>
<sequence>MMSVFLELKCHVHNETAKKGMENFVKILQNAFEHYQNLWKDYIKLQEKYEQRNICPSSQVAADKRDMPICTKIKDEPNSHQLNNVNMSENDSIPLPEPETLNIGPINFNFDTKTDLSDLNESLHKDTDGNSPSKSPVFCRTSLRNDSNFARKRFPRYKATFDNLNSDMKTHDGVEKISSKYNHKLDISTTHHVETTFLPNGKKLKQSRLAFYPVKNNEETALSPNINVVHDVKQDPIEDIFTANTTTITTTENNVTSSSENSEDVIEISPTQRNITSKVKYRLKLKRKVSAKQIKISPKKNKTYCSTVPEITIDDMDFGLYLPKHISIQAKNDKSLDSTTPIENSSPIKIHNETNVQIKKSVQIQKKNQSVANKEKNTTKNINDIAFEDKIFYLPAERTANRNDMDDFYLDNSENEPPKKKCLLPKRKTDVSEQLNIRCKADRAKLNGWDCWECREYYENLPLSKEELQKRKNQCSRHRHKYKRPRTPEGFWDPEFPETLSSTYRQN</sequence>